<name>A0A5C6ZE50_9FLAO</name>
<gene>
    <name evidence="1" type="ORF">ESY86_17135</name>
</gene>
<reference evidence="1 2" key="1">
    <citation type="submission" date="2019-08" db="EMBL/GenBank/DDBJ databases">
        <title>Genomes of Subsaximicrobium wynnwilliamsii strains.</title>
        <authorList>
            <person name="Bowman J.P."/>
        </authorList>
    </citation>
    <scope>NUCLEOTIDE SEQUENCE [LARGE SCALE GENOMIC DNA]</scope>
    <source>
        <strain evidence="1 2">2-80-2</strain>
    </source>
</reference>
<evidence type="ECO:0000313" key="2">
    <source>
        <dbReference type="Proteomes" id="UP000321578"/>
    </source>
</evidence>
<dbReference type="Proteomes" id="UP000321578">
    <property type="component" value="Unassembled WGS sequence"/>
</dbReference>
<dbReference type="RefSeq" id="WP_147087952.1">
    <property type="nucleotide sequence ID" value="NZ_VORM01000007.1"/>
</dbReference>
<keyword evidence="2" id="KW-1185">Reference proteome</keyword>
<sequence length="143" mass="16792">MTFEDSKYSKLIPYKKVQFPFGTFYLTKHFTISEFNEGVHVDYAIASDIISHFSEEIKRGFKIGYIANRINSYSFDLQLWKEVSDDYDFLVASAVVSYTNFNHLNASLEKHFSEKSLKRCKSLDEAIKWILDLKEFKNKCKTN</sequence>
<dbReference type="OrthoDB" id="1144611at2"/>
<proteinExistence type="predicted"/>
<comment type="caution">
    <text evidence="1">The sequence shown here is derived from an EMBL/GenBank/DDBJ whole genome shotgun (WGS) entry which is preliminary data.</text>
</comment>
<dbReference type="AlphaFoldDB" id="A0A5C6ZE50"/>
<accession>A0A5C6ZE50</accession>
<evidence type="ECO:0000313" key="1">
    <source>
        <dbReference type="EMBL" id="TXD87393.1"/>
    </source>
</evidence>
<evidence type="ECO:0008006" key="3">
    <source>
        <dbReference type="Google" id="ProtNLM"/>
    </source>
</evidence>
<organism evidence="1 2">
    <name type="scientific">Subsaximicrobium wynnwilliamsii</name>
    <dbReference type="NCBI Taxonomy" id="291179"/>
    <lineage>
        <taxon>Bacteria</taxon>
        <taxon>Pseudomonadati</taxon>
        <taxon>Bacteroidota</taxon>
        <taxon>Flavobacteriia</taxon>
        <taxon>Flavobacteriales</taxon>
        <taxon>Flavobacteriaceae</taxon>
        <taxon>Subsaximicrobium</taxon>
    </lineage>
</organism>
<protein>
    <recommendedName>
        <fullName evidence="3">STAS/SEC14 domain-containing protein</fullName>
    </recommendedName>
</protein>
<dbReference type="EMBL" id="VORO01000025">
    <property type="protein sequence ID" value="TXD87393.1"/>
    <property type="molecule type" value="Genomic_DNA"/>
</dbReference>